<evidence type="ECO:0000259" key="4">
    <source>
        <dbReference type="Pfam" id="PF03129"/>
    </source>
</evidence>
<dbReference type="PANTHER" id="PTHR43707:SF1">
    <property type="entry name" value="HISTIDINE--TRNA LIGASE, MITOCHONDRIAL-RELATED"/>
    <property type="match status" value="1"/>
</dbReference>
<evidence type="ECO:0000256" key="3">
    <source>
        <dbReference type="ARBA" id="ARBA00030619"/>
    </source>
</evidence>
<dbReference type="PANTHER" id="PTHR43707">
    <property type="entry name" value="HISTIDYL-TRNA SYNTHETASE"/>
    <property type="match status" value="1"/>
</dbReference>
<dbReference type="Pfam" id="PF03129">
    <property type="entry name" value="HGTP_anticodon"/>
    <property type="match status" value="1"/>
</dbReference>
<sequence>MLLQQSARLDRQWGELDKAFVVARYFGFVPISAPKITKHDTELTKNCGSHPHYDALEKASIIRKYRDENFSSLPHPIAFIYEKPFSRKKFGNYALHFIGSPSGIAEATLIRTTLSILSEDGYKNLRVDINCIGDRESMSTYERELTNYVRKFDANLSDEWKRSVKEDIFNLFRIDTPESLRVREMAPSSINFLSLSSRIYFKEVLEYIEAMGIEFRLAPELVGEKNHVSHTIFAIKNVGSENTDTLAVGYRYSRLTRFFGLRKEIPMAGVSIFSSSNKDGEKRVYKEPPRPKFYLIKLGREANIKTLSLIELLRSHRIPIHHFLDKDKITAQLSNAESLSVPYLIIIGQKEALDNTATVRNTATRAQDTIDMEKLPYYLKNITL</sequence>
<dbReference type="SUPFAM" id="SSF55681">
    <property type="entry name" value="Class II aaRS and biotin synthetases"/>
    <property type="match status" value="1"/>
</dbReference>
<dbReference type="Gene3D" id="3.30.930.10">
    <property type="entry name" value="Bira Bifunctional Protein, Domain 2"/>
    <property type="match status" value="1"/>
</dbReference>
<keyword evidence="2" id="KW-0030">Aminoacyl-tRNA synthetase</keyword>
<dbReference type="InterPro" id="IPR036621">
    <property type="entry name" value="Anticodon-bd_dom_sf"/>
</dbReference>
<gene>
    <name evidence="5" type="ORF">COX06_00430</name>
</gene>
<evidence type="ECO:0000256" key="1">
    <source>
        <dbReference type="ARBA" id="ARBA00008226"/>
    </source>
</evidence>
<dbReference type="Gene3D" id="3.40.50.800">
    <property type="entry name" value="Anticodon-binding domain"/>
    <property type="match status" value="1"/>
</dbReference>
<protein>
    <recommendedName>
        <fullName evidence="3">Histidyl-tRNA synthetase</fullName>
    </recommendedName>
</protein>
<dbReference type="Proteomes" id="UP000229794">
    <property type="component" value="Unassembled WGS sequence"/>
</dbReference>
<evidence type="ECO:0000313" key="6">
    <source>
        <dbReference type="Proteomes" id="UP000229794"/>
    </source>
</evidence>
<dbReference type="EMBL" id="PCST01000007">
    <property type="protein sequence ID" value="PIP55920.1"/>
    <property type="molecule type" value="Genomic_DNA"/>
</dbReference>
<name>A0A2H0BFY6_9BACT</name>
<comment type="similarity">
    <text evidence="1">Belongs to the class-II aminoacyl-tRNA synthetase family.</text>
</comment>
<dbReference type="InterPro" id="IPR004516">
    <property type="entry name" value="HisRS/HisZ"/>
</dbReference>
<evidence type="ECO:0000313" key="5">
    <source>
        <dbReference type="EMBL" id="PIP55920.1"/>
    </source>
</evidence>
<evidence type="ECO:0000256" key="2">
    <source>
        <dbReference type="ARBA" id="ARBA00023146"/>
    </source>
</evidence>
<accession>A0A2H0BFY6</accession>
<dbReference type="InterPro" id="IPR004154">
    <property type="entry name" value="Anticodon-bd"/>
</dbReference>
<proteinExistence type="inferred from homology"/>
<organism evidence="5 6">
    <name type="scientific">Candidatus Zambryskibacteria bacterium CG22_combo_CG10-13_8_21_14_all_42_17</name>
    <dbReference type="NCBI Taxonomy" id="1975118"/>
    <lineage>
        <taxon>Bacteria</taxon>
        <taxon>Candidatus Zambryskiibacteriota</taxon>
    </lineage>
</organism>
<dbReference type="GO" id="GO:0006427">
    <property type="term" value="P:histidyl-tRNA aminoacylation"/>
    <property type="evidence" value="ECO:0007669"/>
    <property type="project" value="TreeGrafter"/>
</dbReference>
<comment type="caution">
    <text evidence="5">The sequence shown here is derived from an EMBL/GenBank/DDBJ whole genome shotgun (WGS) entry which is preliminary data.</text>
</comment>
<keyword evidence="2" id="KW-0436">Ligase</keyword>
<dbReference type="AlphaFoldDB" id="A0A2H0BFY6"/>
<dbReference type="InterPro" id="IPR045864">
    <property type="entry name" value="aa-tRNA-synth_II/BPL/LPL"/>
</dbReference>
<dbReference type="SUPFAM" id="SSF52954">
    <property type="entry name" value="Class II aaRS ABD-related"/>
    <property type="match status" value="1"/>
</dbReference>
<feature type="domain" description="Anticodon-binding" evidence="4">
    <location>
        <begin position="295"/>
        <end position="381"/>
    </location>
</feature>
<reference evidence="5 6" key="1">
    <citation type="submission" date="2017-09" db="EMBL/GenBank/DDBJ databases">
        <title>Depth-based differentiation of microbial function through sediment-hosted aquifers and enrichment of novel symbionts in the deep terrestrial subsurface.</title>
        <authorList>
            <person name="Probst A.J."/>
            <person name="Ladd B."/>
            <person name="Jarett J.K."/>
            <person name="Geller-Mcgrath D.E."/>
            <person name="Sieber C.M."/>
            <person name="Emerson J.B."/>
            <person name="Anantharaman K."/>
            <person name="Thomas B.C."/>
            <person name="Malmstrom R."/>
            <person name="Stieglmeier M."/>
            <person name="Klingl A."/>
            <person name="Woyke T."/>
            <person name="Ryan C.M."/>
            <person name="Banfield J.F."/>
        </authorList>
    </citation>
    <scope>NUCLEOTIDE SEQUENCE [LARGE SCALE GENOMIC DNA]</scope>
    <source>
        <strain evidence="5">CG22_combo_CG10-13_8_21_14_all_42_17</strain>
    </source>
</reference>
<dbReference type="GO" id="GO:0004821">
    <property type="term" value="F:histidine-tRNA ligase activity"/>
    <property type="evidence" value="ECO:0007669"/>
    <property type="project" value="TreeGrafter"/>
</dbReference>
<dbReference type="GO" id="GO:0005737">
    <property type="term" value="C:cytoplasm"/>
    <property type="evidence" value="ECO:0007669"/>
    <property type="project" value="InterPro"/>
</dbReference>